<keyword evidence="10" id="KW-1185">Reference proteome</keyword>
<dbReference type="GO" id="GO:0042448">
    <property type="term" value="P:progesterone metabolic process"/>
    <property type="evidence" value="ECO:0007669"/>
    <property type="project" value="TreeGrafter"/>
</dbReference>
<accession>A0A7R9PY93</accession>
<dbReference type="GO" id="GO:0020037">
    <property type="term" value="F:heme binding"/>
    <property type="evidence" value="ECO:0007669"/>
    <property type="project" value="InterPro"/>
</dbReference>
<dbReference type="InterPro" id="IPR002401">
    <property type="entry name" value="Cyt_P450_E_grp-I"/>
</dbReference>
<comment type="similarity">
    <text evidence="1 8">Belongs to the cytochrome P450 family.</text>
</comment>
<sequence length="444" mass="51053">MAPSLGIGLIVQYLAQYYAKLKNYPPVFRNFKGHWNLELITLYKIYGPVYTIWIGPWPFVIICDLDLAKEAFAKVDFSGRPSSELGETFGNAEIAFSNYGKMWETLRKVGHSAMRKYAKSDELPDCVNNNVGELVSVLKDSVGVDKPFNPKDYLLELFMNMQLSIASSQQCKINKDQMDKFKYCFDGFQSDLGNWLFLYEFVPILRYFMANPLTKYKQYFNTIKDVLKDIYEKHAKTYDKENTNNFCDLLITAKHEAETQAKGSAQYLTDDNLTATIMDVIMPGSDLNHQFQWILLFVAYYPEVQRKLRQEIANELDDRPVITEDKHQLTCYIDNHASIPAGTSVVVQQYSILLDDKYWDKPDEFNPGRFLDNEGKQVVVKPAAFIPFGVGRRQCIGEQLATNSLFLTLLTTDYNIAISNPTNETLDADPINLWLQFPKQYNVL</sequence>
<dbReference type="GO" id="GO:0004508">
    <property type="term" value="F:steroid 17-alpha-monooxygenase activity"/>
    <property type="evidence" value="ECO:0007669"/>
    <property type="project" value="TreeGrafter"/>
</dbReference>
<dbReference type="EMBL" id="OC857618">
    <property type="protein sequence ID" value="CAD7625414.1"/>
    <property type="molecule type" value="Genomic_DNA"/>
</dbReference>
<dbReference type="PROSITE" id="PS00086">
    <property type="entry name" value="CYTOCHROME_P450"/>
    <property type="match status" value="1"/>
</dbReference>
<dbReference type="PANTHER" id="PTHR24289">
    <property type="entry name" value="STEROID 17-ALPHA-HYDROXYLASE/17,20 LYASE"/>
    <property type="match status" value="1"/>
</dbReference>
<evidence type="ECO:0000256" key="4">
    <source>
        <dbReference type="ARBA" id="ARBA00023002"/>
    </source>
</evidence>
<keyword evidence="2 7" id="KW-0349">Heme</keyword>
<dbReference type="GO" id="GO:0042446">
    <property type="term" value="P:hormone biosynthetic process"/>
    <property type="evidence" value="ECO:0007669"/>
    <property type="project" value="TreeGrafter"/>
</dbReference>
<dbReference type="SUPFAM" id="SSF48264">
    <property type="entry name" value="Cytochrome P450"/>
    <property type="match status" value="1"/>
</dbReference>
<dbReference type="PRINTS" id="PR00463">
    <property type="entry name" value="EP450I"/>
</dbReference>
<dbReference type="PRINTS" id="PR00385">
    <property type="entry name" value="P450"/>
</dbReference>
<evidence type="ECO:0000256" key="2">
    <source>
        <dbReference type="ARBA" id="ARBA00022617"/>
    </source>
</evidence>
<keyword evidence="4 8" id="KW-0560">Oxidoreductase</keyword>
<dbReference type="GO" id="GO:0005506">
    <property type="term" value="F:iron ion binding"/>
    <property type="evidence" value="ECO:0007669"/>
    <property type="project" value="InterPro"/>
</dbReference>
<evidence type="ECO:0000256" key="5">
    <source>
        <dbReference type="ARBA" id="ARBA00023004"/>
    </source>
</evidence>
<evidence type="ECO:0000313" key="9">
    <source>
        <dbReference type="EMBL" id="CAD7625414.1"/>
    </source>
</evidence>
<dbReference type="Proteomes" id="UP000759131">
    <property type="component" value="Unassembled WGS sequence"/>
</dbReference>
<dbReference type="Gene3D" id="1.10.630.10">
    <property type="entry name" value="Cytochrome P450"/>
    <property type="match status" value="1"/>
</dbReference>
<proteinExistence type="inferred from homology"/>
<reference evidence="9" key="1">
    <citation type="submission" date="2020-11" db="EMBL/GenBank/DDBJ databases">
        <authorList>
            <person name="Tran Van P."/>
        </authorList>
    </citation>
    <scope>NUCLEOTIDE SEQUENCE</scope>
</reference>
<dbReference type="InterPro" id="IPR036396">
    <property type="entry name" value="Cyt_P450_sf"/>
</dbReference>
<dbReference type="OrthoDB" id="6476904at2759"/>
<evidence type="ECO:0000256" key="6">
    <source>
        <dbReference type="ARBA" id="ARBA00023033"/>
    </source>
</evidence>
<organism evidence="9">
    <name type="scientific">Medioppia subpectinata</name>
    <dbReference type="NCBI Taxonomy" id="1979941"/>
    <lineage>
        <taxon>Eukaryota</taxon>
        <taxon>Metazoa</taxon>
        <taxon>Ecdysozoa</taxon>
        <taxon>Arthropoda</taxon>
        <taxon>Chelicerata</taxon>
        <taxon>Arachnida</taxon>
        <taxon>Acari</taxon>
        <taxon>Acariformes</taxon>
        <taxon>Sarcoptiformes</taxon>
        <taxon>Oribatida</taxon>
        <taxon>Brachypylina</taxon>
        <taxon>Oppioidea</taxon>
        <taxon>Oppiidae</taxon>
        <taxon>Medioppia</taxon>
    </lineage>
</organism>
<dbReference type="PANTHER" id="PTHR24289:SF1">
    <property type="entry name" value="STEROID 17-ALPHA-HYDROXYLASE_17,20 LYASE"/>
    <property type="match status" value="1"/>
</dbReference>
<keyword evidence="6 8" id="KW-0503">Monooxygenase</keyword>
<keyword evidence="3 7" id="KW-0479">Metal-binding</keyword>
<feature type="binding site" description="axial binding residue" evidence="7">
    <location>
        <position position="395"/>
    </location>
    <ligand>
        <name>heme</name>
        <dbReference type="ChEBI" id="CHEBI:30413"/>
    </ligand>
    <ligandPart>
        <name>Fe</name>
        <dbReference type="ChEBI" id="CHEBI:18248"/>
    </ligandPart>
</feature>
<evidence type="ECO:0000313" key="10">
    <source>
        <dbReference type="Proteomes" id="UP000759131"/>
    </source>
</evidence>
<evidence type="ECO:0000256" key="1">
    <source>
        <dbReference type="ARBA" id="ARBA00010617"/>
    </source>
</evidence>
<evidence type="ECO:0008006" key="11">
    <source>
        <dbReference type="Google" id="ProtNLM"/>
    </source>
</evidence>
<evidence type="ECO:0000256" key="8">
    <source>
        <dbReference type="RuleBase" id="RU000461"/>
    </source>
</evidence>
<keyword evidence="5 7" id="KW-0408">Iron</keyword>
<evidence type="ECO:0000256" key="7">
    <source>
        <dbReference type="PIRSR" id="PIRSR602401-1"/>
    </source>
</evidence>
<dbReference type="EMBL" id="CAJPIZ010003043">
    <property type="protein sequence ID" value="CAG2105844.1"/>
    <property type="molecule type" value="Genomic_DNA"/>
</dbReference>
<dbReference type="InterPro" id="IPR001128">
    <property type="entry name" value="Cyt_P450"/>
</dbReference>
<name>A0A7R9PY93_9ACAR</name>
<comment type="cofactor">
    <cofactor evidence="7">
        <name>heme</name>
        <dbReference type="ChEBI" id="CHEBI:30413"/>
    </cofactor>
</comment>
<dbReference type="Pfam" id="PF00067">
    <property type="entry name" value="p450"/>
    <property type="match status" value="2"/>
</dbReference>
<gene>
    <name evidence="9" type="ORF">OSB1V03_LOCUS5848</name>
</gene>
<protein>
    <recommendedName>
        <fullName evidence="11">Cytochrome P450</fullName>
    </recommendedName>
</protein>
<evidence type="ECO:0000256" key="3">
    <source>
        <dbReference type="ARBA" id="ARBA00022723"/>
    </source>
</evidence>
<dbReference type="AlphaFoldDB" id="A0A7R9PY93"/>
<dbReference type="InterPro" id="IPR017972">
    <property type="entry name" value="Cyt_P450_CS"/>
</dbReference>